<protein>
    <submittedName>
        <fullName evidence="1">Type IV pilus modification protein PilV</fullName>
    </submittedName>
</protein>
<dbReference type="Proteomes" id="UP000072421">
    <property type="component" value="Chromosome"/>
</dbReference>
<dbReference type="EMBL" id="CP013232">
    <property type="protein sequence ID" value="AMO97000.1"/>
    <property type="molecule type" value="Genomic_DNA"/>
</dbReference>
<dbReference type="AlphaFoldDB" id="A0A127PGQ6"/>
<evidence type="ECO:0000313" key="2">
    <source>
        <dbReference type="Proteomes" id="UP000072421"/>
    </source>
</evidence>
<organism evidence="1">
    <name type="scientific">Collimonas fungivorans</name>
    <dbReference type="NCBI Taxonomy" id="158899"/>
    <lineage>
        <taxon>Bacteria</taxon>
        <taxon>Pseudomonadati</taxon>
        <taxon>Pseudomonadota</taxon>
        <taxon>Betaproteobacteria</taxon>
        <taxon>Burkholderiales</taxon>
        <taxon>Oxalobacteraceae</taxon>
        <taxon>Collimonas</taxon>
    </lineage>
</organism>
<reference evidence="1 2" key="1">
    <citation type="submission" date="2015-11" db="EMBL/GenBank/DDBJ databases">
        <title>Exploring the genomic traits of fungus-feeding bacterial genus Collimonas.</title>
        <authorList>
            <person name="Song C."/>
            <person name="Schmidt R."/>
            <person name="de Jager V."/>
            <person name="Krzyzanowska D."/>
            <person name="Jongedijk E."/>
            <person name="Cankar K."/>
            <person name="Beekwilder J."/>
            <person name="van Veen A."/>
            <person name="de Boer W."/>
            <person name="van Veen J.A."/>
            <person name="Garbeva P."/>
        </authorList>
    </citation>
    <scope>NUCLEOTIDE SEQUENCE [LARGE SCALE GENOMIC DNA]</scope>
    <source>
        <strain evidence="1 2">Ter6</strain>
    </source>
</reference>
<sequence length="162" mass="16710">MIEVLIAITISAFALLGLAGLQVAALRYQKVANFRSLASQYSADIGDRIRANAAGANAGGYITDKTYPANSTAAACAVSGACTPAEIATQDIYNWRLSMSNAMAGGWGTVSGDSTNGFVVTVYFSEPDKTATDSGCDNSVFPGGFSANDKAAVRCFLTVVTP</sequence>
<dbReference type="PATRIC" id="fig|158899.10.peg.4366"/>
<proteinExistence type="predicted"/>
<dbReference type="InterPro" id="IPR013362">
    <property type="entry name" value="Pilus_4_PilV"/>
</dbReference>
<gene>
    <name evidence="1" type="primary">pilV</name>
    <name evidence="1" type="ORF">CFter6_4407</name>
</gene>
<name>A0A127PGQ6_9BURK</name>
<accession>A0A127PGQ6</accession>
<evidence type="ECO:0000313" key="1">
    <source>
        <dbReference type="EMBL" id="AMO97000.1"/>
    </source>
</evidence>
<dbReference type="NCBIfam" id="TIGR02523">
    <property type="entry name" value="type_IV_pilV"/>
    <property type="match status" value="1"/>
</dbReference>